<gene>
    <name evidence="3 5" type="primary">irld-39</name>
    <name evidence="3" type="ORF">CELE_H25K10.6</name>
    <name evidence="5" type="ORF">H25K10.6</name>
</gene>
<dbReference type="EMBL" id="BX284604">
    <property type="protein sequence ID" value="CAB07233.2"/>
    <property type="molecule type" value="Genomic_DNA"/>
</dbReference>
<feature type="domain" description="Receptor L-domain" evidence="2">
    <location>
        <begin position="351"/>
        <end position="451"/>
    </location>
</feature>
<feature type="domain" description="Receptor L-domain" evidence="2">
    <location>
        <begin position="216"/>
        <end position="308"/>
    </location>
</feature>
<name>Q9XU16_CAEEL</name>
<dbReference type="PaxDb" id="6239-H25K10.6"/>
<dbReference type="PANTHER" id="PTHR21662:SF6">
    <property type="entry name" value="RECEPTOR L-DOMAIN DOMAIN-CONTAINING PROTEIN"/>
    <property type="match status" value="1"/>
</dbReference>
<dbReference type="Gene3D" id="3.80.20.20">
    <property type="entry name" value="Receptor L-domain"/>
    <property type="match status" value="3"/>
</dbReference>
<keyword evidence="4" id="KW-1185">Reference proteome</keyword>
<dbReference type="OrthoDB" id="5871521at2759"/>
<proteinExistence type="predicted"/>
<dbReference type="AGR" id="WB:WBGene00010415"/>
<dbReference type="OMA" id="NPRTINI"/>
<evidence type="ECO:0000313" key="5">
    <source>
        <dbReference type="WormBase" id="H25K10.6"/>
    </source>
</evidence>
<dbReference type="GeneID" id="186782"/>
<dbReference type="InterPro" id="IPR053079">
    <property type="entry name" value="SPS2_domain"/>
</dbReference>
<dbReference type="FunCoup" id="Q9XU16">
    <property type="interactions" value="1"/>
</dbReference>
<dbReference type="InterPro" id="IPR000494">
    <property type="entry name" value="Rcpt_L-dom"/>
</dbReference>
<dbReference type="SUPFAM" id="SSF52058">
    <property type="entry name" value="L domain-like"/>
    <property type="match status" value="3"/>
</dbReference>
<feature type="domain" description="Receptor L-domain" evidence="2">
    <location>
        <begin position="62"/>
        <end position="134"/>
    </location>
</feature>
<accession>Q9XU16</accession>
<dbReference type="KEGG" id="cel:CELE_H25K10.6"/>
<reference evidence="3 4" key="1">
    <citation type="journal article" date="1998" name="Science">
        <title>Genome sequence of the nematode C. elegans: a platform for investigating biology.</title>
        <authorList>
            <consortium name="The C. elegans sequencing consortium"/>
            <person name="Sulson J.E."/>
            <person name="Waterston R."/>
        </authorList>
    </citation>
    <scope>NUCLEOTIDE SEQUENCE [LARGE SCALE GENOMIC DNA]</scope>
    <source>
        <strain evidence="3 4">Bristol N2</strain>
    </source>
</reference>
<dbReference type="Proteomes" id="UP000001940">
    <property type="component" value="Chromosome IV"/>
</dbReference>
<organism evidence="3 4">
    <name type="scientific">Caenorhabditis elegans</name>
    <dbReference type="NCBI Taxonomy" id="6239"/>
    <lineage>
        <taxon>Eukaryota</taxon>
        <taxon>Metazoa</taxon>
        <taxon>Ecdysozoa</taxon>
        <taxon>Nematoda</taxon>
        <taxon>Chromadorea</taxon>
        <taxon>Rhabditida</taxon>
        <taxon>Rhabditina</taxon>
        <taxon>Rhabditomorpha</taxon>
        <taxon>Rhabditoidea</taxon>
        <taxon>Rhabditidae</taxon>
        <taxon>Peloderinae</taxon>
        <taxon>Caenorhabditis</taxon>
    </lineage>
</organism>
<dbReference type="UCSC" id="H25K10.6">
    <property type="organism name" value="c. elegans"/>
</dbReference>
<dbReference type="InParanoid" id="Q9XU16"/>
<feature type="signal peptide" evidence="1">
    <location>
        <begin position="1"/>
        <end position="17"/>
    </location>
</feature>
<dbReference type="WormBase" id="H25K10.6">
    <property type="protein sequence ID" value="CE48116"/>
    <property type="gene ID" value="WBGene00010415"/>
    <property type="gene designation" value="irld-39"/>
</dbReference>
<dbReference type="HOGENOM" id="CLU_028064_2_0_1"/>
<dbReference type="InterPro" id="IPR036941">
    <property type="entry name" value="Rcpt_L-dom_sf"/>
</dbReference>
<feature type="chain" id="PRO_5004336695" evidence="1">
    <location>
        <begin position="18"/>
        <end position="492"/>
    </location>
</feature>
<dbReference type="PANTHER" id="PTHR21662">
    <property type="entry name" value="RECEPTOR PROTEIN-TYROSINE KINASE"/>
    <property type="match status" value="1"/>
</dbReference>
<keyword evidence="3" id="KW-0675">Receptor</keyword>
<evidence type="ECO:0000256" key="1">
    <source>
        <dbReference type="SAM" id="SignalP"/>
    </source>
</evidence>
<sequence length="492" mass="57018">MPRVILLMVLVFSIAKTDFYSDLALIKTITGCIDEQVFNYTEITSENAQFFPKIDEICAIITINEKTDLSETQLAKLFKKLKRLNGGIRVENTNFTSLSFFPQLNRPETSINFYCYTYGIFITNNSQLTDLSITLDLFFWGDRLTQECKFQFVNNPKLDLGGICTEGPLDYMYQLKTEGNLKNCACDGSKITNYNAKFQKWQFLYELKLVNISYSSLNLSILSSIRNVRGDVEIAATDFENLSFLTGLETITSKHSYLSKMTMLNIHDNPKMKRFGMYSLKRLEDLLGNPRTINIENLHPDFCLTFGEVIYFLENDISFQNLHAEFCEEDDVLPIHGRICKLTTFEALPNNCRLILGDLILQGGDEKYSVKFTKLRFLFGALVINGTSLENLDFLNNLQYITSLVDERVIQILSNDYLKSAYFPNLRNIISRRSYREVIVHKNPLLSLPYYYPFKMYYTTNAAFIGDYYGEFPIYFFLRCELWENILFSSEN</sequence>
<dbReference type="AlphaFoldDB" id="Q9XU16"/>
<keyword evidence="1" id="KW-0732">Signal</keyword>
<dbReference type="CTD" id="186782"/>
<dbReference type="RefSeq" id="NP_502925.2">
    <property type="nucleotide sequence ID" value="NM_070524.2"/>
</dbReference>
<protein>
    <submittedName>
        <fullName evidence="3">Receptor L-domain domain-containing protein</fullName>
    </submittedName>
</protein>
<dbReference type="Pfam" id="PF01030">
    <property type="entry name" value="Recep_L_domain"/>
    <property type="match status" value="3"/>
</dbReference>
<dbReference type="eggNOG" id="ENOG502TGRV">
    <property type="taxonomic scope" value="Eukaryota"/>
</dbReference>
<dbReference type="PIR" id="T23120">
    <property type="entry name" value="T23120"/>
</dbReference>
<evidence type="ECO:0000313" key="3">
    <source>
        <dbReference type="EMBL" id="CAB07233.2"/>
    </source>
</evidence>
<evidence type="ECO:0000259" key="2">
    <source>
        <dbReference type="Pfam" id="PF01030"/>
    </source>
</evidence>
<evidence type="ECO:0000313" key="4">
    <source>
        <dbReference type="Proteomes" id="UP000001940"/>
    </source>
</evidence>